<protein>
    <submittedName>
        <fullName evidence="2">Uncharacterized protein</fullName>
    </submittedName>
</protein>
<keyword evidence="1" id="KW-1133">Transmembrane helix</keyword>
<keyword evidence="1" id="KW-0472">Membrane</keyword>
<dbReference type="AlphaFoldDB" id="A0ABD1LWV9"/>
<reference evidence="2 3" key="1">
    <citation type="submission" date="2024-08" db="EMBL/GenBank/DDBJ databases">
        <title>Insights into the chromosomal genome structure of Flemingia macrophylla.</title>
        <authorList>
            <person name="Ding Y."/>
            <person name="Zhao Y."/>
            <person name="Bi W."/>
            <person name="Wu M."/>
            <person name="Zhao G."/>
            <person name="Gong Y."/>
            <person name="Li W."/>
            <person name="Zhang P."/>
        </authorList>
    </citation>
    <scope>NUCLEOTIDE SEQUENCE [LARGE SCALE GENOMIC DNA]</scope>
    <source>
        <strain evidence="2">DYQJB</strain>
        <tissue evidence="2">Leaf</tissue>
    </source>
</reference>
<dbReference type="EMBL" id="JBGMDY010000007">
    <property type="protein sequence ID" value="KAL2327395.1"/>
    <property type="molecule type" value="Genomic_DNA"/>
</dbReference>
<organism evidence="2 3">
    <name type="scientific">Flemingia macrophylla</name>
    <dbReference type="NCBI Taxonomy" id="520843"/>
    <lineage>
        <taxon>Eukaryota</taxon>
        <taxon>Viridiplantae</taxon>
        <taxon>Streptophyta</taxon>
        <taxon>Embryophyta</taxon>
        <taxon>Tracheophyta</taxon>
        <taxon>Spermatophyta</taxon>
        <taxon>Magnoliopsida</taxon>
        <taxon>eudicotyledons</taxon>
        <taxon>Gunneridae</taxon>
        <taxon>Pentapetalae</taxon>
        <taxon>rosids</taxon>
        <taxon>fabids</taxon>
        <taxon>Fabales</taxon>
        <taxon>Fabaceae</taxon>
        <taxon>Papilionoideae</taxon>
        <taxon>50 kb inversion clade</taxon>
        <taxon>NPAAA clade</taxon>
        <taxon>indigoferoid/millettioid clade</taxon>
        <taxon>Phaseoleae</taxon>
        <taxon>Flemingia</taxon>
    </lineage>
</organism>
<keyword evidence="1" id="KW-0812">Transmembrane</keyword>
<feature type="transmembrane region" description="Helical" evidence="1">
    <location>
        <begin position="76"/>
        <end position="97"/>
    </location>
</feature>
<dbReference type="Proteomes" id="UP001603857">
    <property type="component" value="Unassembled WGS sequence"/>
</dbReference>
<evidence type="ECO:0000313" key="2">
    <source>
        <dbReference type="EMBL" id="KAL2327395.1"/>
    </source>
</evidence>
<name>A0ABD1LWV9_9FABA</name>
<keyword evidence="3" id="KW-1185">Reference proteome</keyword>
<proteinExistence type="predicted"/>
<gene>
    <name evidence="2" type="ORF">Fmac_020822</name>
</gene>
<evidence type="ECO:0000256" key="1">
    <source>
        <dbReference type="SAM" id="Phobius"/>
    </source>
</evidence>
<evidence type="ECO:0000313" key="3">
    <source>
        <dbReference type="Proteomes" id="UP001603857"/>
    </source>
</evidence>
<accession>A0ABD1LWV9</accession>
<sequence>MSSYSQWGGYDLIIEPCGEDEPVCTTLATEGGNCTYFYETLVTKLRLRFPLTELQKDVLRQFNVAPYATSPNGWTFIQAFEILCGALVVVLTLNKFFSISWHTLRRNPLGCHSEELIDAL</sequence>
<comment type="caution">
    <text evidence="2">The sequence shown here is derived from an EMBL/GenBank/DDBJ whole genome shotgun (WGS) entry which is preliminary data.</text>
</comment>